<evidence type="ECO:0000313" key="3">
    <source>
        <dbReference type="Proteomes" id="UP000435357"/>
    </source>
</evidence>
<feature type="transmembrane region" description="Helical" evidence="1">
    <location>
        <begin position="317"/>
        <end position="338"/>
    </location>
</feature>
<dbReference type="Proteomes" id="UP000435357">
    <property type="component" value="Unassembled WGS sequence"/>
</dbReference>
<accession>A0A6N6MAY2</accession>
<name>A0A6N6MAY2_9FLAO</name>
<dbReference type="RefSeq" id="WP_151166415.1">
    <property type="nucleotide sequence ID" value="NZ_WACR01000002.1"/>
</dbReference>
<feature type="transmembrane region" description="Helical" evidence="1">
    <location>
        <begin position="62"/>
        <end position="91"/>
    </location>
</feature>
<feature type="transmembrane region" description="Helical" evidence="1">
    <location>
        <begin position="286"/>
        <end position="305"/>
    </location>
</feature>
<gene>
    <name evidence="2" type="ORF">F3059_02755</name>
</gene>
<feature type="transmembrane region" description="Helical" evidence="1">
    <location>
        <begin position="138"/>
        <end position="156"/>
    </location>
</feature>
<evidence type="ECO:0000256" key="1">
    <source>
        <dbReference type="SAM" id="Phobius"/>
    </source>
</evidence>
<feature type="transmembrane region" description="Helical" evidence="1">
    <location>
        <begin position="183"/>
        <end position="204"/>
    </location>
</feature>
<feature type="transmembrane region" description="Helical" evidence="1">
    <location>
        <begin position="247"/>
        <end position="266"/>
    </location>
</feature>
<comment type="caution">
    <text evidence="2">The sequence shown here is derived from an EMBL/GenBank/DDBJ whole genome shotgun (WGS) entry which is preliminary data.</text>
</comment>
<keyword evidence="1" id="KW-0472">Membrane</keyword>
<dbReference type="Pfam" id="PF13687">
    <property type="entry name" value="DUF4153"/>
    <property type="match status" value="1"/>
</dbReference>
<reference evidence="2 3" key="1">
    <citation type="submission" date="2019-09" db="EMBL/GenBank/DDBJ databases">
        <title>Genomes of Cryomorphaceae.</title>
        <authorList>
            <person name="Bowman J.P."/>
        </authorList>
    </citation>
    <scope>NUCLEOTIDE SEQUENCE [LARGE SCALE GENOMIC DNA]</scope>
    <source>
        <strain evidence="2 3">KCTC 52047</strain>
    </source>
</reference>
<dbReference type="AlphaFoldDB" id="A0A6N6MAY2"/>
<feature type="transmembrane region" description="Helical" evidence="1">
    <location>
        <begin position="350"/>
        <end position="370"/>
    </location>
</feature>
<keyword evidence="1" id="KW-1133">Transmembrane helix</keyword>
<feature type="transmembrane region" description="Helical" evidence="1">
    <location>
        <begin position="97"/>
        <end position="118"/>
    </location>
</feature>
<protein>
    <submittedName>
        <fullName evidence="2">DUF4173 domain-containing protein</fullName>
    </submittedName>
</protein>
<feature type="transmembrane region" description="Helical" evidence="1">
    <location>
        <begin position="31"/>
        <end position="50"/>
    </location>
</feature>
<feature type="transmembrane region" description="Helical" evidence="1">
    <location>
        <begin position="382"/>
        <end position="403"/>
    </location>
</feature>
<dbReference type="EMBL" id="WACR01000002">
    <property type="protein sequence ID" value="KAB1065591.1"/>
    <property type="molecule type" value="Genomic_DNA"/>
</dbReference>
<keyword evidence="1" id="KW-0812">Transmembrane</keyword>
<dbReference type="InterPro" id="IPR025291">
    <property type="entry name" value="DUF4153"/>
</dbReference>
<keyword evidence="3" id="KW-1185">Reference proteome</keyword>
<proteinExistence type="predicted"/>
<evidence type="ECO:0000313" key="2">
    <source>
        <dbReference type="EMBL" id="KAB1065591.1"/>
    </source>
</evidence>
<sequence length="508" mass="58383">MSSFKKILSTLLLTVLFVVLFYDRDWGFNMYIFQLMLISLPLLTGGINWSNNNQKTLLITSFLMSTAAFVNHSVIAFLVSWLSVGLFAVSLSTAKSVSMYFMIPPAIFAPFEGIYRFVISVRAELAGRGFPVKKIWRMAIYAGPAAIIVLFLAMYSNANPAFGKYTASMFSSILNFIELSLDLLDWLIIGLSILGFLLSVAFLYSRIPNKFIELSTSNNGLLNRQKSSSTSKKHLSAAVRQENKTGVFLLVVLNVMLLILLTLEVKDVWFGFDYNGAFLKEFVHEGMYILILSIFISMGIVLFYFRGNQNFFSGSKWLKRLTYLWIGLNAVLVLSVAIRNFWYIEYFALAYKRIGLMFFLVATLIGLWSIYKKVEGVKNTHYLLTVNSLSVYMVLCLMAVFNWDVIIAKYNFGQSRAMVELSYMSQLSDKSLPYLVQTEERLEKMQDIQKEQLSLSSSSFERHYETPADYNTEIDERVSWFKNDWENKDWLEWNPAQYRAFNKLGEMD</sequence>
<organism evidence="2 3">
    <name type="scientific">Salibacter halophilus</name>
    <dbReference type="NCBI Taxonomy" id="1803916"/>
    <lineage>
        <taxon>Bacteria</taxon>
        <taxon>Pseudomonadati</taxon>
        <taxon>Bacteroidota</taxon>
        <taxon>Flavobacteriia</taxon>
        <taxon>Flavobacteriales</taxon>
        <taxon>Salibacteraceae</taxon>
        <taxon>Salibacter</taxon>
    </lineage>
</organism>
<dbReference type="OrthoDB" id="627992at2"/>